<dbReference type="OrthoDB" id="6278496at2"/>
<dbReference type="AlphaFoldDB" id="A0A4R2JXR6"/>
<organism evidence="11 12">
    <name type="scientific">Actinocrispum wychmicini</name>
    <dbReference type="NCBI Taxonomy" id="1213861"/>
    <lineage>
        <taxon>Bacteria</taxon>
        <taxon>Bacillati</taxon>
        <taxon>Actinomycetota</taxon>
        <taxon>Actinomycetes</taxon>
        <taxon>Pseudonocardiales</taxon>
        <taxon>Pseudonocardiaceae</taxon>
        <taxon>Actinocrispum</taxon>
    </lineage>
</organism>
<dbReference type="GO" id="GO:0006508">
    <property type="term" value="P:proteolysis"/>
    <property type="evidence" value="ECO:0007669"/>
    <property type="project" value="UniProtKB-KW"/>
</dbReference>
<evidence type="ECO:0000259" key="10">
    <source>
        <dbReference type="Pfam" id="PF05572"/>
    </source>
</evidence>
<keyword evidence="4 9" id="KW-0732">Signal</keyword>
<sequence length="324" mass="34561">MRVFGALLTLALASGMVVTPGAAAETSPAATAKTDCAQARLVDDPGHDPDNPPESEVVEEQTAEERILQELFDQHQLPQGMLVEGQDGKIHANLATGQVKIPVYVHVVSTGDTGKITDDTVRKQIAVLNNNFGAATGFAFVLRGTDRTDNQNWFQAVTASPAEKAMKTKLHKGRAGDLNLYFNNPGYKAPGDGKLLGIATWPKDYASSAALDGVVVKYNTVPGGAFKPYDQGKTATHEVGHWLGLYHTFQGGCEAPGDEVDDTPYEAEPAAGCPQGQDSCPAPGTDPVHNYMDYSDDSCMTTFSPGQAQRAADHWAAYRQPRSA</sequence>
<keyword evidence="7" id="KW-0482">Metalloprotease</keyword>
<dbReference type="Proteomes" id="UP000295680">
    <property type="component" value="Unassembled WGS sequence"/>
</dbReference>
<evidence type="ECO:0000256" key="2">
    <source>
        <dbReference type="ARBA" id="ARBA00022670"/>
    </source>
</evidence>
<dbReference type="InterPro" id="IPR024079">
    <property type="entry name" value="MetalloPept_cat_dom_sf"/>
</dbReference>
<dbReference type="RefSeq" id="WP_132113719.1">
    <property type="nucleotide sequence ID" value="NZ_SLWS01000002.1"/>
</dbReference>
<gene>
    <name evidence="11" type="ORF">EV192_102293</name>
</gene>
<feature type="chain" id="PRO_5020678497" evidence="9">
    <location>
        <begin position="24"/>
        <end position="324"/>
    </location>
</feature>
<evidence type="ECO:0000256" key="6">
    <source>
        <dbReference type="ARBA" id="ARBA00022833"/>
    </source>
</evidence>
<dbReference type="InterPro" id="IPR008754">
    <property type="entry name" value="Peptidase_M43"/>
</dbReference>
<evidence type="ECO:0000256" key="3">
    <source>
        <dbReference type="ARBA" id="ARBA00022723"/>
    </source>
</evidence>
<evidence type="ECO:0000256" key="8">
    <source>
        <dbReference type="ARBA" id="ARBA00023157"/>
    </source>
</evidence>
<comment type="similarity">
    <text evidence="1">Belongs to the peptidase M43B family.</text>
</comment>
<evidence type="ECO:0000256" key="7">
    <source>
        <dbReference type="ARBA" id="ARBA00023049"/>
    </source>
</evidence>
<keyword evidence="12" id="KW-1185">Reference proteome</keyword>
<dbReference type="GO" id="GO:0046872">
    <property type="term" value="F:metal ion binding"/>
    <property type="evidence" value="ECO:0007669"/>
    <property type="project" value="UniProtKB-KW"/>
</dbReference>
<keyword evidence="6" id="KW-0862">Zinc</keyword>
<dbReference type="GO" id="GO:0008237">
    <property type="term" value="F:metallopeptidase activity"/>
    <property type="evidence" value="ECO:0007669"/>
    <property type="project" value="UniProtKB-KW"/>
</dbReference>
<protein>
    <submittedName>
        <fullName evidence="11">Pregnancy-associated plasma protein-A</fullName>
    </submittedName>
</protein>
<keyword evidence="5" id="KW-0378">Hydrolase</keyword>
<reference evidence="11 12" key="1">
    <citation type="submission" date="2019-03" db="EMBL/GenBank/DDBJ databases">
        <title>Genomic Encyclopedia of Type Strains, Phase IV (KMG-IV): sequencing the most valuable type-strain genomes for metagenomic binning, comparative biology and taxonomic classification.</title>
        <authorList>
            <person name="Goeker M."/>
        </authorList>
    </citation>
    <scope>NUCLEOTIDE SEQUENCE [LARGE SCALE GENOMIC DNA]</scope>
    <source>
        <strain evidence="11 12">DSM 45934</strain>
    </source>
</reference>
<evidence type="ECO:0000256" key="5">
    <source>
        <dbReference type="ARBA" id="ARBA00022801"/>
    </source>
</evidence>
<dbReference type="EMBL" id="SLWS01000002">
    <property type="protein sequence ID" value="TCO62156.1"/>
    <property type="molecule type" value="Genomic_DNA"/>
</dbReference>
<evidence type="ECO:0000313" key="11">
    <source>
        <dbReference type="EMBL" id="TCO62156.1"/>
    </source>
</evidence>
<dbReference type="CDD" id="cd04275">
    <property type="entry name" value="ZnMc_pappalysin_like"/>
    <property type="match status" value="1"/>
</dbReference>
<comment type="caution">
    <text evidence="11">The sequence shown here is derived from an EMBL/GenBank/DDBJ whole genome shotgun (WGS) entry which is preliminary data.</text>
</comment>
<feature type="signal peptide" evidence="9">
    <location>
        <begin position="1"/>
        <end position="23"/>
    </location>
</feature>
<evidence type="ECO:0000256" key="4">
    <source>
        <dbReference type="ARBA" id="ARBA00022729"/>
    </source>
</evidence>
<keyword evidence="8" id="KW-1015">Disulfide bond</keyword>
<dbReference type="Gene3D" id="3.40.390.10">
    <property type="entry name" value="Collagenase (Catalytic Domain)"/>
    <property type="match status" value="1"/>
</dbReference>
<keyword evidence="2" id="KW-0645">Protease</keyword>
<name>A0A4R2JXR6_9PSEU</name>
<dbReference type="PANTHER" id="PTHR47466">
    <property type="match status" value="1"/>
</dbReference>
<accession>A0A4R2JXR6</accession>
<keyword evidence="3" id="KW-0479">Metal-binding</keyword>
<evidence type="ECO:0000256" key="1">
    <source>
        <dbReference type="ARBA" id="ARBA00008721"/>
    </source>
</evidence>
<dbReference type="Pfam" id="PF05572">
    <property type="entry name" value="Peptidase_M43"/>
    <property type="match status" value="1"/>
</dbReference>
<dbReference type="SUPFAM" id="SSF55486">
    <property type="entry name" value="Metalloproteases ('zincins'), catalytic domain"/>
    <property type="match status" value="1"/>
</dbReference>
<feature type="domain" description="Peptidase M43 pregnancy-associated plasma-A" evidence="10">
    <location>
        <begin position="191"/>
        <end position="311"/>
    </location>
</feature>
<evidence type="ECO:0000313" key="12">
    <source>
        <dbReference type="Proteomes" id="UP000295680"/>
    </source>
</evidence>
<proteinExistence type="inferred from homology"/>
<dbReference type="PANTHER" id="PTHR47466:SF1">
    <property type="entry name" value="METALLOPROTEASE MEP1 (AFU_ORTHOLOGUE AFUA_1G07730)-RELATED"/>
    <property type="match status" value="1"/>
</dbReference>
<evidence type="ECO:0000256" key="9">
    <source>
        <dbReference type="SAM" id="SignalP"/>
    </source>
</evidence>